<dbReference type="AlphaFoldDB" id="Q7MEY2"/>
<feature type="compositionally biased region" description="Basic residues" evidence="1">
    <location>
        <begin position="56"/>
        <end position="67"/>
    </location>
</feature>
<sequence>MMAALFLPTLIFSDKLINSKFSHGHEMRSFAILWWEQNGLHFGGVHDFQNHHHRHLPARSRSFKHGSKWSQRASKS</sequence>
<dbReference type="Proteomes" id="UP000002675">
    <property type="component" value="Chromosome II"/>
</dbReference>
<dbReference type="EMBL" id="BA000038">
    <property type="protein sequence ID" value="BAC96564.1"/>
    <property type="molecule type" value="Genomic_DNA"/>
</dbReference>
<gene>
    <name evidence="2" type="ordered locus">VVA0538</name>
</gene>
<protein>
    <submittedName>
        <fullName evidence="2">Uncharacterized protein</fullName>
    </submittedName>
</protein>
<feature type="region of interest" description="Disordered" evidence="1">
    <location>
        <begin position="56"/>
        <end position="76"/>
    </location>
</feature>
<accession>Q7MEY2</accession>
<proteinExistence type="predicted"/>
<dbReference type="HOGENOM" id="CLU_2653558_0_0_6"/>
<evidence type="ECO:0000313" key="2">
    <source>
        <dbReference type="EMBL" id="BAC96564.1"/>
    </source>
</evidence>
<reference evidence="2 3" key="1">
    <citation type="journal article" date="2003" name="Genome Res.">
        <title>Comparative genome analysis of Vibrio vulnificus, a marine pathogen.</title>
        <authorList>
            <person name="Chen C.Y."/>
            <person name="Wu K.M."/>
            <person name="Chang Y.C."/>
            <person name="Chang C.H."/>
            <person name="Tsai H.C."/>
            <person name="Liao T.L."/>
            <person name="Liu Y.M."/>
            <person name="Chen H.J."/>
            <person name="Shen A.B."/>
            <person name="Li J.C."/>
            <person name="Su T.L."/>
            <person name="Shao C.P."/>
            <person name="Lee C.T."/>
            <person name="Hor L.I."/>
            <person name="Tsai S.F."/>
        </authorList>
    </citation>
    <scope>NUCLEOTIDE SEQUENCE [LARGE SCALE GENOMIC DNA]</scope>
    <source>
        <strain evidence="2 3">YJ016</strain>
    </source>
</reference>
<organism evidence="2 3">
    <name type="scientific">Vibrio vulnificus (strain YJ016)</name>
    <dbReference type="NCBI Taxonomy" id="196600"/>
    <lineage>
        <taxon>Bacteria</taxon>
        <taxon>Pseudomonadati</taxon>
        <taxon>Pseudomonadota</taxon>
        <taxon>Gammaproteobacteria</taxon>
        <taxon>Vibrionales</taxon>
        <taxon>Vibrionaceae</taxon>
        <taxon>Vibrio</taxon>
    </lineage>
</organism>
<dbReference type="KEGG" id="vvy:VVA0538"/>
<evidence type="ECO:0000256" key="1">
    <source>
        <dbReference type="SAM" id="MobiDB-lite"/>
    </source>
</evidence>
<name>Q7MEY2_VIBVY</name>
<evidence type="ECO:0000313" key="3">
    <source>
        <dbReference type="Proteomes" id="UP000002675"/>
    </source>
</evidence>